<dbReference type="SUPFAM" id="SSF88697">
    <property type="entry name" value="PUA domain-like"/>
    <property type="match status" value="1"/>
</dbReference>
<evidence type="ECO:0000256" key="1">
    <source>
        <dbReference type="ARBA" id="ARBA00004123"/>
    </source>
</evidence>
<dbReference type="Gene3D" id="3.10.590.10">
    <property type="entry name" value="ph1033 like domains"/>
    <property type="match status" value="1"/>
</dbReference>
<dbReference type="PANTHER" id="PTHR14087:SF8">
    <property type="entry name" value="OS03G0676100 PROTEIN"/>
    <property type="match status" value="1"/>
</dbReference>
<dbReference type="Pfam" id="PF01878">
    <property type="entry name" value="EVE"/>
    <property type="match status" value="1"/>
</dbReference>
<evidence type="ECO:0000313" key="4">
    <source>
        <dbReference type="EMBL" id="KAL0914555.1"/>
    </source>
</evidence>
<dbReference type="InterPro" id="IPR002740">
    <property type="entry name" value="EVE_domain"/>
</dbReference>
<keyword evidence="2" id="KW-0539">Nucleus</keyword>
<dbReference type="InterPro" id="IPR047197">
    <property type="entry name" value="THYN1-like_EVE"/>
</dbReference>
<reference evidence="4 5" key="1">
    <citation type="journal article" date="2024" name="Plant Biotechnol. J.">
        <title>Dendrobium thyrsiflorum genome and its molecular insights into genes involved in important horticultural traits.</title>
        <authorList>
            <person name="Chen B."/>
            <person name="Wang J.Y."/>
            <person name="Zheng P.J."/>
            <person name="Li K.L."/>
            <person name="Liang Y.M."/>
            <person name="Chen X.F."/>
            <person name="Zhang C."/>
            <person name="Zhao X."/>
            <person name="He X."/>
            <person name="Zhang G.Q."/>
            <person name="Liu Z.J."/>
            <person name="Xu Q."/>
        </authorList>
    </citation>
    <scope>NUCLEOTIDE SEQUENCE [LARGE SCALE GENOMIC DNA]</scope>
    <source>
        <strain evidence="4">GZMU011</strain>
    </source>
</reference>
<proteinExistence type="predicted"/>
<dbReference type="GO" id="GO:0005634">
    <property type="term" value="C:nucleus"/>
    <property type="evidence" value="ECO:0007669"/>
    <property type="project" value="UniProtKB-SubCell"/>
</dbReference>
<dbReference type="PANTHER" id="PTHR14087">
    <property type="entry name" value="THYMOCYTE NUCLEAR PROTEIN 1"/>
    <property type="match status" value="1"/>
</dbReference>
<keyword evidence="5" id="KW-1185">Reference proteome</keyword>
<evidence type="ECO:0000313" key="5">
    <source>
        <dbReference type="Proteomes" id="UP001552299"/>
    </source>
</evidence>
<evidence type="ECO:0000256" key="2">
    <source>
        <dbReference type="ARBA" id="ARBA00023242"/>
    </source>
</evidence>
<dbReference type="AlphaFoldDB" id="A0ABD0UPP4"/>
<comment type="subcellular location">
    <subcellularLocation>
        <location evidence="1">Nucleus</location>
    </subcellularLocation>
</comment>
<dbReference type="EMBL" id="JANQDX010000012">
    <property type="protein sequence ID" value="KAL0914555.1"/>
    <property type="molecule type" value="Genomic_DNA"/>
</dbReference>
<name>A0ABD0UPP4_DENTH</name>
<protein>
    <recommendedName>
        <fullName evidence="3">EVE domain-containing protein</fullName>
    </recommendedName>
</protein>
<dbReference type="InterPro" id="IPR015947">
    <property type="entry name" value="PUA-like_sf"/>
</dbReference>
<evidence type="ECO:0000259" key="3">
    <source>
        <dbReference type="Pfam" id="PF01878"/>
    </source>
</evidence>
<gene>
    <name evidence="4" type="ORF">M5K25_014912</name>
</gene>
<dbReference type="CDD" id="cd21133">
    <property type="entry name" value="EVE"/>
    <property type="match status" value="1"/>
</dbReference>
<dbReference type="InterPro" id="IPR052181">
    <property type="entry name" value="5hmC_binding"/>
</dbReference>
<dbReference type="Proteomes" id="UP001552299">
    <property type="component" value="Unassembled WGS sequence"/>
</dbReference>
<sequence length="235" mass="27171">MRRNLKKELVRSDGRRSYWLLKTEPAEWSWDDQLRSDGGVSPWDGVRNRQAQKNLKSMKCGDLCFFYHSGRERRVIGVVEVVRTWYSTTDDRGDDWEGAVDVRTVAEMRRAVDLRDIRAEAEAMKDFALLRQPRLSVVPVPERVWDRICEMGGGFGGEDNEGEDKKEVLSDPERDFGIVYDDQGFIQILQSPFFDVDLEVDHTVNDYIDRILETVVLAVEDQLGTVEWRLAADPK</sequence>
<organism evidence="4 5">
    <name type="scientific">Dendrobium thyrsiflorum</name>
    <name type="common">Pinecone-like raceme dendrobium</name>
    <name type="synonym">Orchid</name>
    <dbReference type="NCBI Taxonomy" id="117978"/>
    <lineage>
        <taxon>Eukaryota</taxon>
        <taxon>Viridiplantae</taxon>
        <taxon>Streptophyta</taxon>
        <taxon>Embryophyta</taxon>
        <taxon>Tracheophyta</taxon>
        <taxon>Spermatophyta</taxon>
        <taxon>Magnoliopsida</taxon>
        <taxon>Liliopsida</taxon>
        <taxon>Asparagales</taxon>
        <taxon>Orchidaceae</taxon>
        <taxon>Epidendroideae</taxon>
        <taxon>Malaxideae</taxon>
        <taxon>Dendrobiinae</taxon>
        <taxon>Dendrobium</taxon>
    </lineage>
</organism>
<accession>A0ABD0UPP4</accession>
<comment type="caution">
    <text evidence="4">The sequence shown here is derived from an EMBL/GenBank/DDBJ whole genome shotgun (WGS) entry which is preliminary data.</text>
</comment>
<feature type="domain" description="EVE" evidence="3">
    <location>
        <begin position="17"/>
        <end position="151"/>
    </location>
</feature>